<feature type="transmembrane region" description="Helical" evidence="6">
    <location>
        <begin position="88"/>
        <end position="109"/>
    </location>
</feature>
<dbReference type="InterPro" id="IPR023408">
    <property type="entry name" value="MscS_beta-dom_sf"/>
</dbReference>
<feature type="transmembrane region" description="Helical" evidence="6">
    <location>
        <begin position="141"/>
        <end position="161"/>
    </location>
</feature>
<name>A0ABX3RW05_MYCAL</name>
<dbReference type="Pfam" id="PF00924">
    <property type="entry name" value="MS_channel_2nd"/>
    <property type="match status" value="1"/>
</dbReference>
<dbReference type="PANTHER" id="PTHR30566">
    <property type="entry name" value="YNAI-RELATED MECHANOSENSITIVE ION CHANNEL"/>
    <property type="match status" value="1"/>
</dbReference>
<keyword evidence="3 6" id="KW-1133">Transmembrane helix</keyword>
<evidence type="ECO:0000256" key="2">
    <source>
        <dbReference type="ARBA" id="ARBA00022692"/>
    </source>
</evidence>
<feature type="transmembrane region" description="Helical" evidence="6">
    <location>
        <begin position="59"/>
        <end position="76"/>
    </location>
</feature>
<keyword evidence="4 6" id="KW-0472">Membrane</keyword>
<comment type="subcellular location">
    <subcellularLocation>
        <location evidence="1">Membrane</location>
    </subcellularLocation>
</comment>
<keyword evidence="9" id="KW-1185">Reference proteome</keyword>
<evidence type="ECO:0000256" key="6">
    <source>
        <dbReference type="SAM" id="Phobius"/>
    </source>
</evidence>
<gene>
    <name evidence="8" type="ORF">BST10_05480</name>
</gene>
<dbReference type="Gene3D" id="2.30.30.60">
    <property type="match status" value="1"/>
</dbReference>
<organism evidence="8 9">
    <name type="scientific">Mycolicibacter algericus DSM 45454</name>
    <dbReference type="NCBI Taxonomy" id="723879"/>
    <lineage>
        <taxon>Bacteria</taxon>
        <taxon>Bacillati</taxon>
        <taxon>Actinomycetota</taxon>
        <taxon>Actinomycetes</taxon>
        <taxon>Mycobacteriales</taxon>
        <taxon>Mycobacteriaceae</taxon>
        <taxon>Mycolicibacter</taxon>
    </lineage>
</organism>
<evidence type="ECO:0000256" key="3">
    <source>
        <dbReference type="ARBA" id="ARBA00022989"/>
    </source>
</evidence>
<accession>A0ABX3RW05</accession>
<dbReference type="PANTHER" id="PTHR30566:SF25">
    <property type="entry name" value="INNER MEMBRANE PROTEIN"/>
    <property type="match status" value="1"/>
</dbReference>
<dbReference type="SUPFAM" id="SSF50182">
    <property type="entry name" value="Sm-like ribonucleoproteins"/>
    <property type="match status" value="1"/>
</dbReference>
<evidence type="ECO:0000313" key="8">
    <source>
        <dbReference type="EMBL" id="OQZ98265.1"/>
    </source>
</evidence>
<keyword evidence="2 6" id="KW-0812">Transmembrane</keyword>
<evidence type="ECO:0000259" key="7">
    <source>
        <dbReference type="Pfam" id="PF00924"/>
    </source>
</evidence>
<dbReference type="Gene3D" id="1.10.287.1260">
    <property type="match status" value="1"/>
</dbReference>
<dbReference type="EMBL" id="MVHC01000004">
    <property type="protein sequence ID" value="OQZ98265.1"/>
    <property type="molecule type" value="Genomic_DNA"/>
</dbReference>
<feature type="transmembrane region" description="Helical" evidence="6">
    <location>
        <begin position="12"/>
        <end position="38"/>
    </location>
</feature>
<protein>
    <submittedName>
        <fullName evidence="8">Mechanosensitive ion channel protein MscS</fullName>
    </submittedName>
</protein>
<evidence type="ECO:0000256" key="4">
    <source>
        <dbReference type="ARBA" id="ARBA00023136"/>
    </source>
</evidence>
<dbReference type="RefSeq" id="WP_083036927.1">
    <property type="nucleotide sequence ID" value="NZ_JACKSG010000352.1"/>
</dbReference>
<reference evidence="8 9" key="1">
    <citation type="submission" date="2016-12" db="EMBL/GenBank/DDBJ databases">
        <title>The new phylogeny of genus Mycobacterium.</title>
        <authorList>
            <person name="Tortoli E."/>
            <person name="Trovato A."/>
            <person name="Cirillo D.M."/>
        </authorList>
    </citation>
    <scope>NUCLEOTIDE SEQUENCE [LARGE SCALE GENOMIC DNA]</scope>
    <source>
        <strain evidence="8 9">DSM 45454</strain>
    </source>
</reference>
<feature type="region of interest" description="Disordered" evidence="5">
    <location>
        <begin position="352"/>
        <end position="375"/>
    </location>
</feature>
<evidence type="ECO:0000313" key="9">
    <source>
        <dbReference type="Proteomes" id="UP000192693"/>
    </source>
</evidence>
<evidence type="ECO:0000256" key="1">
    <source>
        <dbReference type="ARBA" id="ARBA00004370"/>
    </source>
</evidence>
<proteinExistence type="predicted"/>
<dbReference type="Proteomes" id="UP000192693">
    <property type="component" value="Unassembled WGS sequence"/>
</dbReference>
<sequence>MPDELDRGSAIHLAATAAWLAGAVAGAWALGWALYWLLQRVSRRSGLVTDFAALTRMPVRVILMVIAARIAFEATVPASVPARGWIDHLFRILMIAAMTWLFAALTLLAERRAIARFVGGGLQVSDADRLQRRVKTQITTLRRLAVAVVVVLGAAAALMTFPSFTQIGTTMFASAGILSVVAGLAAQTSLGSVFAGMQISFSDAVRVGDVVVLEGEWGRIEEITLTYVVVQIWDERRMILPTTYFTKTPFENWTRRTTELLGTVQLDVDLTAPVDAMRAELNRLLAASDLWDGRSSGLVVTDAVDGYLRVRITVSAADSGALFNLRCAVREGMVEWLQRTYPEALPRWRVEQPPASVRNGDSGLGSDTKTPAYAQ</sequence>
<evidence type="ECO:0000256" key="5">
    <source>
        <dbReference type="SAM" id="MobiDB-lite"/>
    </source>
</evidence>
<feature type="transmembrane region" description="Helical" evidence="6">
    <location>
        <begin position="167"/>
        <end position="186"/>
    </location>
</feature>
<feature type="domain" description="Mechanosensitive ion channel MscS" evidence="7">
    <location>
        <begin position="189"/>
        <end position="255"/>
    </location>
</feature>
<comment type="caution">
    <text evidence="8">The sequence shown here is derived from an EMBL/GenBank/DDBJ whole genome shotgun (WGS) entry which is preliminary data.</text>
</comment>
<dbReference type="InterPro" id="IPR010920">
    <property type="entry name" value="LSM_dom_sf"/>
</dbReference>
<dbReference type="InterPro" id="IPR006685">
    <property type="entry name" value="MscS_channel_2nd"/>
</dbReference>